<keyword evidence="5" id="KW-1185">Reference proteome</keyword>
<dbReference type="OrthoDB" id="3896938at2"/>
<dbReference type="EMBL" id="RJJE01000009">
    <property type="protein sequence ID" value="RNI29728.1"/>
    <property type="molecule type" value="Genomic_DNA"/>
</dbReference>
<dbReference type="PANTHER" id="PTHR43861:SF1">
    <property type="entry name" value="TRANS-ACONITATE 2-METHYLTRANSFERASE"/>
    <property type="match status" value="1"/>
</dbReference>
<dbReference type="GO" id="GO:0032259">
    <property type="term" value="P:methylation"/>
    <property type="evidence" value="ECO:0007669"/>
    <property type="project" value="UniProtKB-KW"/>
</dbReference>
<sequence length="267" mass="31395">MKKGQISNLLRRFGLMYLTDWVRFYMQAYQNRKSNQEFKKAYPQIPLPPDYLIYESFQIDYQKYYFGGQETAKWLTDHLQRHVDLSDKKILDWGCGPGRIIRHLPEIMNHICEFFGTDYNKKSIEWCTRHLPGIHFNHNSLSAQLPYQNHFFDVIYGISIFTHLSEPLHHEWFAELYRVLKPGGILFLTTQGNNFKSKLTQPELANFEAGKLVVRGQVKEGHRTFSAFQPAGFMHRLFAPAEILEHLEPLPQPGKGIPQDIWIIKKQ</sequence>
<dbReference type="SUPFAM" id="SSF53335">
    <property type="entry name" value="S-adenosyl-L-methionine-dependent methyltransferases"/>
    <property type="match status" value="1"/>
</dbReference>
<dbReference type="Pfam" id="PF13649">
    <property type="entry name" value="Methyltransf_25"/>
    <property type="match status" value="1"/>
</dbReference>
<accession>A0A3M9MY90</accession>
<dbReference type="Proteomes" id="UP000271010">
    <property type="component" value="Unassembled WGS sequence"/>
</dbReference>
<dbReference type="Gene3D" id="3.40.50.150">
    <property type="entry name" value="Vaccinia Virus protein VP39"/>
    <property type="match status" value="1"/>
</dbReference>
<gene>
    <name evidence="4" type="ORF">EFA69_09260</name>
</gene>
<evidence type="ECO:0000313" key="5">
    <source>
        <dbReference type="Proteomes" id="UP000271010"/>
    </source>
</evidence>
<reference evidence="4 5" key="1">
    <citation type="submission" date="2018-11" db="EMBL/GenBank/DDBJ databases">
        <title>Rufibacter latericius sp. nov., isolated from water in Baiyang Lake.</title>
        <authorList>
            <person name="Yang Y."/>
        </authorList>
    </citation>
    <scope>NUCLEOTIDE SEQUENCE [LARGE SCALE GENOMIC DNA]</scope>
    <source>
        <strain evidence="4 5">MCC P1</strain>
    </source>
</reference>
<protein>
    <submittedName>
        <fullName evidence="4">Class I SAM-dependent methyltransferase</fullName>
    </submittedName>
</protein>
<name>A0A3M9MY90_9BACT</name>
<keyword evidence="1 4" id="KW-0489">Methyltransferase</keyword>
<feature type="domain" description="Methyltransferase" evidence="3">
    <location>
        <begin position="90"/>
        <end position="184"/>
    </location>
</feature>
<dbReference type="RefSeq" id="WP_123132811.1">
    <property type="nucleotide sequence ID" value="NZ_RJJE01000009.1"/>
</dbReference>
<dbReference type="InterPro" id="IPR041698">
    <property type="entry name" value="Methyltransf_25"/>
</dbReference>
<keyword evidence="2 4" id="KW-0808">Transferase</keyword>
<comment type="caution">
    <text evidence="4">The sequence shown here is derived from an EMBL/GenBank/DDBJ whole genome shotgun (WGS) entry which is preliminary data.</text>
</comment>
<dbReference type="AlphaFoldDB" id="A0A3M9MY90"/>
<evidence type="ECO:0000256" key="2">
    <source>
        <dbReference type="ARBA" id="ARBA00022679"/>
    </source>
</evidence>
<dbReference type="InterPro" id="IPR029063">
    <property type="entry name" value="SAM-dependent_MTases_sf"/>
</dbReference>
<evidence type="ECO:0000259" key="3">
    <source>
        <dbReference type="Pfam" id="PF13649"/>
    </source>
</evidence>
<dbReference type="GO" id="GO:0008168">
    <property type="term" value="F:methyltransferase activity"/>
    <property type="evidence" value="ECO:0007669"/>
    <property type="project" value="UniProtKB-KW"/>
</dbReference>
<evidence type="ECO:0000256" key="1">
    <source>
        <dbReference type="ARBA" id="ARBA00022603"/>
    </source>
</evidence>
<dbReference type="CDD" id="cd02440">
    <property type="entry name" value="AdoMet_MTases"/>
    <property type="match status" value="1"/>
</dbReference>
<dbReference type="PANTHER" id="PTHR43861">
    <property type="entry name" value="TRANS-ACONITATE 2-METHYLTRANSFERASE-RELATED"/>
    <property type="match status" value="1"/>
</dbReference>
<evidence type="ECO:0000313" key="4">
    <source>
        <dbReference type="EMBL" id="RNI29728.1"/>
    </source>
</evidence>
<organism evidence="4 5">
    <name type="scientific">Rufibacter immobilis</name>
    <dbReference type="NCBI Taxonomy" id="1348778"/>
    <lineage>
        <taxon>Bacteria</taxon>
        <taxon>Pseudomonadati</taxon>
        <taxon>Bacteroidota</taxon>
        <taxon>Cytophagia</taxon>
        <taxon>Cytophagales</taxon>
        <taxon>Hymenobacteraceae</taxon>
        <taxon>Rufibacter</taxon>
    </lineage>
</organism>
<proteinExistence type="predicted"/>